<dbReference type="Gene3D" id="2.30.40.10">
    <property type="entry name" value="Urease, subunit C, domain 1"/>
    <property type="match status" value="1"/>
</dbReference>
<dbReference type="InterPro" id="IPR011059">
    <property type="entry name" value="Metal-dep_hydrolase_composite"/>
</dbReference>
<dbReference type="AlphaFoldDB" id="A0A6G8KX53"/>
<evidence type="ECO:0000313" key="3">
    <source>
        <dbReference type="Proteomes" id="UP000501518"/>
    </source>
</evidence>
<dbReference type="SUPFAM" id="SSF51338">
    <property type="entry name" value="Composite domain of metallo-dependent hydrolases"/>
    <property type="match status" value="1"/>
</dbReference>
<dbReference type="GO" id="GO:0005829">
    <property type="term" value="C:cytosol"/>
    <property type="evidence" value="ECO:0007669"/>
    <property type="project" value="TreeGrafter"/>
</dbReference>
<organism evidence="2 3">
    <name type="scientific">Brevibacterium luteolum</name>
    <dbReference type="NCBI Taxonomy" id="199591"/>
    <lineage>
        <taxon>Bacteria</taxon>
        <taxon>Bacillati</taxon>
        <taxon>Actinomycetota</taxon>
        <taxon>Actinomycetes</taxon>
        <taxon>Micrococcales</taxon>
        <taxon>Brevibacteriaceae</taxon>
        <taxon>Brevibacterium</taxon>
    </lineage>
</organism>
<proteinExistence type="predicted"/>
<dbReference type="Pfam" id="PF07969">
    <property type="entry name" value="Amidohydro_3"/>
    <property type="match status" value="1"/>
</dbReference>
<dbReference type="InterPro" id="IPR032466">
    <property type="entry name" value="Metal_Hydrolase"/>
</dbReference>
<evidence type="ECO:0000313" key="2">
    <source>
        <dbReference type="EMBL" id="QIN29369.1"/>
    </source>
</evidence>
<dbReference type="PANTHER" id="PTHR11647:SF1">
    <property type="entry name" value="COLLAPSIN RESPONSE MEDIATOR PROTEIN"/>
    <property type="match status" value="1"/>
</dbReference>
<dbReference type="Gene3D" id="3.20.20.140">
    <property type="entry name" value="Metal-dependent hydrolases"/>
    <property type="match status" value="1"/>
</dbReference>
<dbReference type="InterPro" id="IPR023100">
    <property type="entry name" value="D-aminoacylase_insert_dom_sf"/>
</dbReference>
<dbReference type="Proteomes" id="UP000501518">
    <property type="component" value="Chromosome"/>
</dbReference>
<dbReference type="GO" id="GO:0016812">
    <property type="term" value="F:hydrolase activity, acting on carbon-nitrogen (but not peptide) bonds, in cyclic amides"/>
    <property type="evidence" value="ECO:0007669"/>
    <property type="project" value="TreeGrafter"/>
</dbReference>
<dbReference type="InterPro" id="IPR050378">
    <property type="entry name" value="Metallo-dep_Hydrolases_sf"/>
</dbReference>
<evidence type="ECO:0000259" key="1">
    <source>
        <dbReference type="Pfam" id="PF07969"/>
    </source>
</evidence>
<accession>A0A6G8KX53</accession>
<dbReference type="InterPro" id="IPR013108">
    <property type="entry name" value="Amidohydro_3"/>
</dbReference>
<reference evidence="2 3" key="1">
    <citation type="submission" date="2019-02" db="EMBL/GenBank/DDBJ databases">
        <title>Complete Genome Sequence and Methylome Analysis of Brevibacterium luteolum NEB1784.</title>
        <authorList>
            <person name="Fomenkov A."/>
            <person name="Roberts R.J."/>
        </authorList>
    </citation>
    <scope>NUCLEOTIDE SEQUENCE [LARGE SCALE GENOMIC DNA]</scope>
    <source>
        <strain evidence="2 3">NEB1784</strain>
    </source>
</reference>
<dbReference type="RefSeq" id="WP_165883781.1">
    <property type="nucleotide sequence ID" value="NZ_CP035810.1"/>
</dbReference>
<sequence length="526" mass="56962">MTSRITALTGGTIIDGTGAPARPGTVLIADGVITDVVEPAASLAADIETVDCSGLVIAPGFIDTHSHADNAPLLAEDDVSKIEQGVTTEVTGNCGFSLAPVDPFNEEAAHTLLARIFPPMDVSWSRVDELFAALEDRRLITHHAPLVGHNVLRIAAMGADGRTAEPDEVAAMVRELEKALEAGAFGLSSGLIYPPGLFSDPSELRALTALLGAERVYATHMRNESSRVFESIAESLAAVGERCRLHVSHVKIADPQQWGRMDDYMAALDQARENGQDVYQDAYPYSAGSTMLTATLPPWFHDGGEPAVLSRLESAEALERALHDMENDRSYENMVIGGWDKIVISSTRSHRYEGASLTELAHRLGVTPFEALVRVLREEQLKATMVVHFMHEDDVRTALQHPLTAIGSDGLPPGTGGRPHPRTFGTFPRVLGHYARDEGIMSLEDAVRRMTQLPAQIFGLTDRGVIRRGAAADLVTFDPAAIIDTATYAEPTNRPRGIDRVFQEGRLVVKGGLWQGQRHGRRLKAA</sequence>
<gene>
    <name evidence="2" type="ORF">EW640_08840</name>
</gene>
<dbReference type="CDD" id="cd01297">
    <property type="entry name" value="D-aminoacylase"/>
    <property type="match status" value="1"/>
</dbReference>
<name>A0A6G8KX53_9MICO</name>
<feature type="domain" description="Amidohydrolase 3" evidence="1">
    <location>
        <begin position="48"/>
        <end position="509"/>
    </location>
</feature>
<dbReference type="KEGG" id="blut:EW640_08840"/>
<dbReference type="SUPFAM" id="SSF51556">
    <property type="entry name" value="Metallo-dependent hydrolases"/>
    <property type="match status" value="1"/>
</dbReference>
<dbReference type="Gene3D" id="3.30.1490.130">
    <property type="entry name" value="D-aminoacylase. Domain 3"/>
    <property type="match status" value="1"/>
</dbReference>
<protein>
    <submittedName>
        <fullName evidence="2">D-aminoacylase</fullName>
    </submittedName>
</protein>
<dbReference type="EMBL" id="CP035810">
    <property type="protein sequence ID" value="QIN29369.1"/>
    <property type="molecule type" value="Genomic_DNA"/>
</dbReference>
<dbReference type="GO" id="GO:0016811">
    <property type="term" value="F:hydrolase activity, acting on carbon-nitrogen (but not peptide) bonds, in linear amides"/>
    <property type="evidence" value="ECO:0007669"/>
    <property type="project" value="InterPro"/>
</dbReference>
<dbReference type="PANTHER" id="PTHR11647">
    <property type="entry name" value="HYDRANTOINASE/DIHYDROPYRIMIDINASE FAMILY MEMBER"/>
    <property type="match status" value="1"/>
</dbReference>